<keyword evidence="1" id="KW-0812">Transmembrane</keyword>
<evidence type="ECO:0000313" key="2">
    <source>
        <dbReference type="EMBL" id="KIQ04416.1"/>
    </source>
</evidence>
<keyword evidence="1" id="KW-1133">Transmembrane helix</keyword>
<proteinExistence type="predicted"/>
<dbReference type="Pfam" id="PF19659">
    <property type="entry name" value="DUF6162"/>
    <property type="match status" value="1"/>
</dbReference>
<keyword evidence="1" id="KW-0472">Membrane</keyword>
<name>A0A0D0K722_9PSED</name>
<evidence type="ECO:0000256" key="1">
    <source>
        <dbReference type="SAM" id="Phobius"/>
    </source>
</evidence>
<dbReference type="RefSeq" id="WP_042552824.1">
    <property type="nucleotide sequence ID" value="NZ_JXQW01000008.1"/>
</dbReference>
<evidence type="ECO:0008006" key="4">
    <source>
        <dbReference type="Google" id="ProtNLM"/>
    </source>
</evidence>
<reference evidence="2 3" key="1">
    <citation type="submission" date="2014-12" db="EMBL/GenBank/DDBJ databases">
        <title>16Stimator: statistical estimation of ribosomal gene copy numbers from draft genome assemblies.</title>
        <authorList>
            <person name="Perisin M.A."/>
            <person name="Vetter M."/>
            <person name="Gilbert J.A."/>
            <person name="Bergelson J."/>
        </authorList>
    </citation>
    <scope>NUCLEOTIDE SEQUENCE [LARGE SCALE GENOMIC DNA]</scope>
    <source>
        <strain evidence="2 3">MEJ086</strain>
    </source>
</reference>
<dbReference type="InterPro" id="IPR046160">
    <property type="entry name" value="DUF6162"/>
</dbReference>
<dbReference type="OrthoDB" id="8449931at2"/>
<accession>A0A0D0K722</accession>
<dbReference type="AlphaFoldDB" id="A0A0D0K722"/>
<gene>
    <name evidence="2" type="ORF">RU08_05615</name>
</gene>
<evidence type="ECO:0000313" key="3">
    <source>
        <dbReference type="Proteomes" id="UP000032068"/>
    </source>
</evidence>
<feature type="transmembrane region" description="Helical" evidence="1">
    <location>
        <begin position="16"/>
        <end position="35"/>
    </location>
</feature>
<dbReference type="Proteomes" id="UP000032068">
    <property type="component" value="Unassembled WGS sequence"/>
</dbReference>
<protein>
    <recommendedName>
        <fullName evidence="4">Periplasmic protein</fullName>
    </recommendedName>
</protein>
<comment type="caution">
    <text evidence="2">The sequence shown here is derived from an EMBL/GenBank/DDBJ whole genome shotgun (WGS) entry which is preliminary data.</text>
</comment>
<sequence length="188" mass="20305">MTVQVVRPAGAGHETLYVLLLCLAILLAAGSVVAWHGETESETSIESHQIDARRDLTAAEQGIYADLRVASDEIRIRRDEEQTLLSPAELADEGFPPFAADASATSRGSHQWQLLPADQAAYFGASQALDVAGSMLMLIDAEHEQADVWLNRNSASAPSSLDAQSLITAGWQQIASQYDAGVTRQHRH</sequence>
<organism evidence="2 3">
    <name type="scientific">Pseudomonas fulva</name>
    <dbReference type="NCBI Taxonomy" id="47880"/>
    <lineage>
        <taxon>Bacteria</taxon>
        <taxon>Pseudomonadati</taxon>
        <taxon>Pseudomonadota</taxon>
        <taxon>Gammaproteobacteria</taxon>
        <taxon>Pseudomonadales</taxon>
        <taxon>Pseudomonadaceae</taxon>
        <taxon>Pseudomonas</taxon>
    </lineage>
</organism>
<dbReference type="EMBL" id="JXQW01000008">
    <property type="protein sequence ID" value="KIQ04416.1"/>
    <property type="molecule type" value="Genomic_DNA"/>
</dbReference>